<protein>
    <submittedName>
        <fullName evidence="2">C2H2-type domain-containing protein</fullName>
    </submittedName>
</protein>
<organism evidence="1 2">
    <name type="scientific">Panagrolaimus sp. PS1159</name>
    <dbReference type="NCBI Taxonomy" id="55785"/>
    <lineage>
        <taxon>Eukaryota</taxon>
        <taxon>Metazoa</taxon>
        <taxon>Ecdysozoa</taxon>
        <taxon>Nematoda</taxon>
        <taxon>Chromadorea</taxon>
        <taxon>Rhabditida</taxon>
        <taxon>Tylenchina</taxon>
        <taxon>Panagrolaimomorpha</taxon>
        <taxon>Panagrolaimoidea</taxon>
        <taxon>Panagrolaimidae</taxon>
        <taxon>Panagrolaimus</taxon>
    </lineage>
</organism>
<dbReference type="Proteomes" id="UP000887580">
    <property type="component" value="Unplaced"/>
</dbReference>
<evidence type="ECO:0000313" key="2">
    <source>
        <dbReference type="WBParaSite" id="PS1159_v2.g2407.t1"/>
    </source>
</evidence>
<reference evidence="2" key="1">
    <citation type="submission" date="2022-11" db="UniProtKB">
        <authorList>
            <consortium name="WormBaseParasite"/>
        </authorList>
    </citation>
    <scope>IDENTIFICATION</scope>
</reference>
<name>A0AC35G4X4_9BILA</name>
<proteinExistence type="predicted"/>
<accession>A0AC35G4X4</accession>
<dbReference type="WBParaSite" id="PS1159_v2.g2407.t1">
    <property type="protein sequence ID" value="PS1159_v2.g2407.t1"/>
    <property type="gene ID" value="PS1159_v2.g2407"/>
</dbReference>
<evidence type="ECO:0000313" key="1">
    <source>
        <dbReference type="Proteomes" id="UP000887580"/>
    </source>
</evidence>
<sequence length="652" mass="75432">MQECIICKKRIDLSLSKYAEHFRSHERRNEDIQHGGRVKCGFCGSGYPSVEKLLQHLVAFHQVPEPKIQILEPRINTTSTLQSRNGRSNTQPMIEKSNKVLLLMDKDKKVDGALNNAKEKIVEQLQSVMDDYKNNVYISEQLSDEISKSLLETFSTTIQLMGNVIKECSLKDYSDKISSFHDEIILSFTDNNFDQESNNNFDEDEESNNSAIKQELPIMEEEVTSEFSPPLQSDDFPSTSNATTSATMNETFDPIPALNRLLNRPSIALDSTINAKEGIKKLANEMIDECQEFYVNNKPEESDFGDVDVYAEFDSPIGRIILYILFHDSNPEFSKELITIAWKETYGILRIVLKAVKPNLDYRPKDLDPLVSQFMKFIGKEGTNNEIAQAETKKILHQWIRTTRHRSKDHDTSTTSKTPSAKTVVISTRKKRKAPSTETIESLAEQSQALIPDLSKIIYLFRRSASMRFEWIENTPGADINLVLETFTVIKMFPKQLTDIDYEELCNIKKWEYISIVDEMQRILPALKYLLQSYNVTTLPTNLNQNDTFAHVFSSFPNLFHHFLNNSKKVPKPFYFESAAQDFLTGSLLEALEFYYRIHYVYRIERPASIFFLTSWLDLLCKKKVETNCGPQRFMREIERLMKQYENYPEFF</sequence>